<dbReference type="EMBL" id="CP009788">
    <property type="protein sequence ID" value="AJE02640.1"/>
    <property type="molecule type" value="Genomic_DNA"/>
</dbReference>
<dbReference type="HOGENOM" id="CLU_2129862_0_0_7"/>
<reference evidence="1 2" key="1">
    <citation type="journal article" date="2015" name="Genome Announc.">
        <title>Complete Genome of Geobacter pickeringii G13T, a Metal-Reducing Isolate from Sedimentary Kaolin Deposits.</title>
        <authorList>
            <person name="Badalamenti J.P."/>
            <person name="Bond D.R."/>
        </authorList>
    </citation>
    <scope>NUCLEOTIDE SEQUENCE [LARGE SCALE GENOMIC DNA]</scope>
    <source>
        <strain evidence="1 2">G13</strain>
    </source>
</reference>
<dbReference type="Proteomes" id="UP000057609">
    <property type="component" value="Chromosome"/>
</dbReference>
<accession>A0A0B5BDN1</accession>
<protein>
    <submittedName>
        <fullName evidence="1">Uncharacterized protein</fullName>
    </submittedName>
</protein>
<organism evidence="1 2">
    <name type="scientific">Geobacter pickeringii</name>
    <dbReference type="NCBI Taxonomy" id="345632"/>
    <lineage>
        <taxon>Bacteria</taxon>
        <taxon>Pseudomonadati</taxon>
        <taxon>Thermodesulfobacteriota</taxon>
        <taxon>Desulfuromonadia</taxon>
        <taxon>Geobacterales</taxon>
        <taxon>Geobacteraceae</taxon>
        <taxon>Geobacter</taxon>
    </lineage>
</organism>
<gene>
    <name evidence="1" type="ORF">GPICK_03975</name>
</gene>
<evidence type="ECO:0000313" key="1">
    <source>
        <dbReference type="EMBL" id="AJE02640.1"/>
    </source>
</evidence>
<evidence type="ECO:0000313" key="2">
    <source>
        <dbReference type="Proteomes" id="UP000057609"/>
    </source>
</evidence>
<proteinExistence type="predicted"/>
<dbReference type="KEGG" id="gpi:GPICK_03975"/>
<dbReference type="RefSeq" id="WP_039740704.1">
    <property type="nucleotide sequence ID" value="NZ_CP009788.1"/>
</dbReference>
<keyword evidence="2" id="KW-1185">Reference proteome</keyword>
<dbReference type="AlphaFoldDB" id="A0A0B5BDN1"/>
<sequence>MGDRNLQGTVFEREFTPLLKELAGKGVGKTAAGSYSLFLIWHEALKLKLKADWIEPAHFRDILEEVIVARSGKQLVPGIREPAHFRRLAELLDREDALRLVAELTEVLKKYGL</sequence>
<name>A0A0B5BDN1_9BACT</name>
<dbReference type="STRING" id="345632.GPICK_03975"/>